<reference evidence="1" key="1">
    <citation type="journal article" date="2022" name="bioRxiv">
        <title>Sequencing and chromosome-scale assembly of the giantPleurodeles waltlgenome.</title>
        <authorList>
            <person name="Brown T."/>
            <person name="Elewa A."/>
            <person name="Iarovenko S."/>
            <person name="Subramanian E."/>
            <person name="Araus A.J."/>
            <person name="Petzold A."/>
            <person name="Susuki M."/>
            <person name="Suzuki K.-i.T."/>
            <person name="Hayashi T."/>
            <person name="Toyoda A."/>
            <person name="Oliveira C."/>
            <person name="Osipova E."/>
            <person name="Leigh N.D."/>
            <person name="Simon A."/>
            <person name="Yun M.H."/>
        </authorList>
    </citation>
    <scope>NUCLEOTIDE SEQUENCE</scope>
    <source>
        <strain evidence="1">20211129_DDA</strain>
        <tissue evidence="1">Liver</tissue>
    </source>
</reference>
<comment type="caution">
    <text evidence="1">The sequence shown here is derived from an EMBL/GenBank/DDBJ whole genome shotgun (WGS) entry which is preliminary data.</text>
</comment>
<sequence>MAQPSLCLTVPMAADVLVPTAHNAGRAAWTQPGAEALLIVISGLRERKQEGGSYSHTHSMLLSIGYKNHRLCHRLNHEEAHHWLKLLQKLEATVSNQVSIGQEMTCPAEAAKTQHTDLSEACLAQSAI</sequence>
<accession>A0AAV7NXI2</accession>
<dbReference type="AlphaFoldDB" id="A0AAV7NXI2"/>
<evidence type="ECO:0000313" key="2">
    <source>
        <dbReference type="Proteomes" id="UP001066276"/>
    </source>
</evidence>
<dbReference type="EMBL" id="JANPWB010000012">
    <property type="protein sequence ID" value="KAJ1120780.1"/>
    <property type="molecule type" value="Genomic_DNA"/>
</dbReference>
<dbReference type="Proteomes" id="UP001066276">
    <property type="component" value="Chromosome 8"/>
</dbReference>
<protein>
    <submittedName>
        <fullName evidence="1">Uncharacterized protein</fullName>
    </submittedName>
</protein>
<keyword evidence="2" id="KW-1185">Reference proteome</keyword>
<gene>
    <name evidence="1" type="ORF">NDU88_008929</name>
</gene>
<name>A0AAV7NXI2_PLEWA</name>
<evidence type="ECO:0000313" key="1">
    <source>
        <dbReference type="EMBL" id="KAJ1120780.1"/>
    </source>
</evidence>
<proteinExistence type="predicted"/>
<organism evidence="1 2">
    <name type="scientific">Pleurodeles waltl</name>
    <name type="common">Iberian ribbed newt</name>
    <dbReference type="NCBI Taxonomy" id="8319"/>
    <lineage>
        <taxon>Eukaryota</taxon>
        <taxon>Metazoa</taxon>
        <taxon>Chordata</taxon>
        <taxon>Craniata</taxon>
        <taxon>Vertebrata</taxon>
        <taxon>Euteleostomi</taxon>
        <taxon>Amphibia</taxon>
        <taxon>Batrachia</taxon>
        <taxon>Caudata</taxon>
        <taxon>Salamandroidea</taxon>
        <taxon>Salamandridae</taxon>
        <taxon>Pleurodelinae</taxon>
        <taxon>Pleurodeles</taxon>
    </lineage>
</organism>